<dbReference type="EMBL" id="JAUSRL010000009">
    <property type="protein sequence ID" value="MDP9961967.1"/>
    <property type="molecule type" value="Genomic_DNA"/>
</dbReference>
<evidence type="ECO:0000313" key="2">
    <source>
        <dbReference type="Proteomes" id="UP001235513"/>
    </source>
</evidence>
<dbReference type="RefSeq" id="WP_306846220.1">
    <property type="nucleotide sequence ID" value="NZ_JAUSRL010000009.1"/>
</dbReference>
<dbReference type="Proteomes" id="UP001235513">
    <property type="component" value="Unassembled WGS sequence"/>
</dbReference>
<keyword evidence="2" id="KW-1185">Reference proteome</keyword>
<evidence type="ECO:0000313" key="1">
    <source>
        <dbReference type="EMBL" id="MDP9961967.1"/>
    </source>
</evidence>
<proteinExistence type="predicted"/>
<comment type="caution">
    <text evidence="1">The sequence shown here is derived from an EMBL/GenBank/DDBJ whole genome shotgun (WGS) entry which is preliminary data.</text>
</comment>
<sequence>MTKNVTDSKLSFMGIQSLSAYHGSQDRLAFGIRNSKAALATEKFERNLAFTMGTFLMGGSNIVASAGWATLDAVVDYQAPEDQEAIQVVQLAAIAVQVKHGNVSALNKAVNLPSWKKIADIEHIASGHMIGGERVSSLKTLFSENLSKSQVKKLVINAYKNSKLIKTQGERVLLQGNGIEMWVNKSTKTIETAYPIAK</sequence>
<name>A0ABT9SR95_9FLAO</name>
<organism evidence="1 2">
    <name type="scientific">Chryseobacterium lathyri</name>
    <dbReference type="NCBI Taxonomy" id="395933"/>
    <lineage>
        <taxon>Bacteria</taxon>
        <taxon>Pseudomonadati</taxon>
        <taxon>Bacteroidota</taxon>
        <taxon>Flavobacteriia</taxon>
        <taxon>Flavobacteriales</taxon>
        <taxon>Weeksellaceae</taxon>
        <taxon>Chryseobacterium group</taxon>
        <taxon>Chryseobacterium</taxon>
    </lineage>
</organism>
<reference evidence="1 2" key="1">
    <citation type="submission" date="2023-07" db="EMBL/GenBank/DDBJ databases">
        <title>Sorghum-associated microbial communities from plants grown in Nebraska, USA.</title>
        <authorList>
            <person name="Schachtman D."/>
        </authorList>
    </citation>
    <scope>NUCLEOTIDE SEQUENCE [LARGE SCALE GENOMIC DNA]</scope>
    <source>
        <strain evidence="1 2">CC351</strain>
    </source>
</reference>
<accession>A0ABT9SR95</accession>
<gene>
    <name evidence="1" type="ORF">J2T04_003895</name>
</gene>
<protein>
    <submittedName>
        <fullName evidence="1">Uncharacterized protein</fullName>
    </submittedName>
</protein>